<sequence>MDTTKSRKFPPAPVYVLLAGWIGAVVAIGFIADVKTATYALAVSLLVFAFARVVLPDGAVPRVRSKAHDAVVAVIFAVLLIALAPWGNTPPV</sequence>
<feature type="transmembrane region" description="Helical" evidence="1">
    <location>
        <begin position="67"/>
        <end position="86"/>
    </location>
</feature>
<name>A0ABT9NF33_9ACTO</name>
<keyword evidence="1" id="KW-1133">Transmembrane helix</keyword>
<reference evidence="2 3" key="1">
    <citation type="submission" date="2023-07" db="EMBL/GenBank/DDBJ databases">
        <title>Sequencing the genomes of 1000 actinobacteria strains.</title>
        <authorList>
            <person name="Klenk H.-P."/>
        </authorList>
    </citation>
    <scope>NUCLEOTIDE SEQUENCE [LARGE SCALE GENOMIC DNA]</scope>
    <source>
        <strain evidence="2 3">DSM 17163</strain>
    </source>
</reference>
<protein>
    <recommendedName>
        <fullName evidence="4">DUF3017 domain-containing protein</fullName>
    </recommendedName>
</protein>
<keyword evidence="1" id="KW-0472">Membrane</keyword>
<feature type="transmembrane region" description="Helical" evidence="1">
    <location>
        <begin position="37"/>
        <end position="55"/>
    </location>
</feature>
<evidence type="ECO:0000313" key="2">
    <source>
        <dbReference type="EMBL" id="MDP9805815.1"/>
    </source>
</evidence>
<gene>
    <name evidence="2" type="ORF">J2S70_000397</name>
</gene>
<evidence type="ECO:0000313" key="3">
    <source>
        <dbReference type="Proteomes" id="UP001243212"/>
    </source>
</evidence>
<feature type="transmembrane region" description="Helical" evidence="1">
    <location>
        <begin position="12"/>
        <end position="31"/>
    </location>
</feature>
<dbReference type="InterPro" id="IPR021385">
    <property type="entry name" value="DUF3017"/>
</dbReference>
<dbReference type="EMBL" id="JAUSQX010000001">
    <property type="protein sequence ID" value="MDP9805815.1"/>
    <property type="molecule type" value="Genomic_DNA"/>
</dbReference>
<organism evidence="2 3">
    <name type="scientific">Trueperella bonasi</name>
    <dbReference type="NCBI Taxonomy" id="312286"/>
    <lineage>
        <taxon>Bacteria</taxon>
        <taxon>Bacillati</taxon>
        <taxon>Actinomycetota</taxon>
        <taxon>Actinomycetes</taxon>
        <taxon>Actinomycetales</taxon>
        <taxon>Actinomycetaceae</taxon>
        <taxon>Trueperella</taxon>
    </lineage>
</organism>
<keyword evidence="1" id="KW-0812">Transmembrane</keyword>
<accession>A0ABT9NF33</accession>
<proteinExistence type="predicted"/>
<evidence type="ECO:0008006" key="4">
    <source>
        <dbReference type="Google" id="ProtNLM"/>
    </source>
</evidence>
<dbReference type="Proteomes" id="UP001243212">
    <property type="component" value="Unassembled WGS sequence"/>
</dbReference>
<keyword evidence="3" id="KW-1185">Reference proteome</keyword>
<dbReference type="Pfam" id="PF11222">
    <property type="entry name" value="DUF3017"/>
    <property type="match status" value="1"/>
</dbReference>
<dbReference type="RefSeq" id="WP_307682076.1">
    <property type="nucleotide sequence ID" value="NZ_JAUSQX010000001.1"/>
</dbReference>
<comment type="caution">
    <text evidence="2">The sequence shown here is derived from an EMBL/GenBank/DDBJ whole genome shotgun (WGS) entry which is preliminary data.</text>
</comment>
<evidence type="ECO:0000256" key="1">
    <source>
        <dbReference type="SAM" id="Phobius"/>
    </source>
</evidence>